<evidence type="ECO:0000313" key="4">
    <source>
        <dbReference type="Proteomes" id="UP000445582"/>
    </source>
</evidence>
<keyword evidence="2" id="KW-0732">Signal</keyword>
<dbReference type="OrthoDB" id="7429049at2"/>
<sequence length="155" mass="16705">MRIILPLSCTTLALALLACTPAEEAAADNATAADVAAGNETTPTPTPTGSDQPDGPRPMMRHSGWRSESADGSVFATFLDDDGTYRERKNGEPNGTGTWNIRDDDALCFLPDGENVEGDCWELENQDSEGNMIAIDSAGRRIELQQIDYQPAEED</sequence>
<dbReference type="EMBL" id="WTYN01000001">
    <property type="protein sequence ID" value="MXO63288.1"/>
    <property type="molecule type" value="Genomic_DNA"/>
</dbReference>
<dbReference type="RefSeq" id="WP_160674670.1">
    <property type="nucleotide sequence ID" value="NZ_WTYN01000001.1"/>
</dbReference>
<comment type="caution">
    <text evidence="3">The sequence shown here is derived from an EMBL/GenBank/DDBJ whole genome shotgun (WGS) entry which is preliminary data.</text>
</comment>
<gene>
    <name evidence="3" type="ORF">GRI48_09715</name>
</gene>
<protein>
    <recommendedName>
        <fullName evidence="5">DUF995 domain-containing protein</fullName>
    </recommendedName>
</protein>
<dbReference type="Proteomes" id="UP000445582">
    <property type="component" value="Unassembled WGS sequence"/>
</dbReference>
<evidence type="ECO:0000256" key="2">
    <source>
        <dbReference type="SAM" id="SignalP"/>
    </source>
</evidence>
<dbReference type="AlphaFoldDB" id="A0A844YJR5"/>
<evidence type="ECO:0000256" key="1">
    <source>
        <dbReference type="SAM" id="MobiDB-lite"/>
    </source>
</evidence>
<accession>A0A844YJR5</accession>
<name>A0A844YJR5_9SPHN</name>
<reference evidence="3 4" key="1">
    <citation type="submission" date="2019-12" db="EMBL/GenBank/DDBJ databases">
        <title>Genomic-based taxomic classification of the family Erythrobacteraceae.</title>
        <authorList>
            <person name="Xu L."/>
        </authorList>
    </citation>
    <scope>NUCLEOTIDE SEQUENCE [LARGE SCALE GENOMIC DNA]</scope>
    <source>
        <strain evidence="3 4">MCCC 1A09965</strain>
    </source>
</reference>
<dbReference type="PROSITE" id="PS51257">
    <property type="entry name" value="PROKAR_LIPOPROTEIN"/>
    <property type="match status" value="1"/>
</dbReference>
<organism evidence="3 4">
    <name type="scientific">Qipengyuania oceanensis</name>
    <dbReference type="NCBI Taxonomy" id="1463597"/>
    <lineage>
        <taxon>Bacteria</taxon>
        <taxon>Pseudomonadati</taxon>
        <taxon>Pseudomonadota</taxon>
        <taxon>Alphaproteobacteria</taxon>
        <taxon>Sphingomonadales</taxon>
        <taxon>Erythrobacteraceae</taxon>
        <taxon>Qipengyuania</taxon>
    </lineage>
</organism>
<keyword evidence="4" id="KW-1185">Reference proteome</keyword>
<proteinExistence type="predicted"/>
<feature type="region of interest" description="Disordered" evidence="1">
    <location>
        <begin position="37"/>
        <end position="71"/>
    </location>
</feature>
<feature type="signal peptide" evidence="2">
    <location>
        <begin position="1"/>
        <end position="25"/>
    </location>
</feature>
<evidence type="ECO:0000313" key="3">
    <source>
        <dbReference type="EMBL" id="MXO63288.1"/>
    </source>
</evidence>
<feature type="chain" id="PRO_5032991887" description="DUF995 domain-containing protein" evidence="2">
    <location>
        <begin position="26"/>
        <end position="155"/>
    </location>
</feature>
<evidence type="ECO:0008006" key="5">
    <source>
        <dbReference type="Google" id="ProtNLM"/>
    </source>
</evidence>